<dbReference type="FunFam" id="2.40.10.10:FF:000068">
    <property type="entry name" value="transmembrane protease serine 2"/>
    <property type="match status" value="1"/>
</dbReference>
<keyword evidence="5" id="KW-0732">Signal</keyword>
<dbReference type="InterPro" id="IPR009003">
    <property type="entry name" value="Peptidase_S1_PA"/>
</dbReference>
<evidence type="ECO:0000256" key="1">
    <source>
        <dbReference type="ARBA" id="ARBA00023157"/>
    </source>
</evidence>
<dbReference type="CDD" id="cd00190">
    <property type="entry name" value="Tryp_SPc"/>
    <property type="match status" value="1"/>
</dbReference>
<comment type="caution">
    <text evidence="8">The sequence shown here is derived from an EMBL/GenBank/DDBJ whole genome shotgun (WGS) entry which is preliminary data.</text>
</comment>
<evidence type="ECO:0000256" key="2">
    <source>
        <dbReference type="ARBA" id="ARBA00023180"/>
    </source>
</evidence>
<dbReference type="InterPro" id="IPR001254">
    <property type="entry name" value="Trypsin_dom"/>
</dbReference>
<dbReference type="SMART" id="SM00020">
    <property type="entry name" value="Tryp_SPc"/>
    <property type="match status" value="1"/>
</dbReference>
<dbReference type="Proteomes" id="UP001107558">
    <property type="component" value="Chromosome 2"/>
</dbReference>
<accession>A0A9J6C850</accession>
<gene>
    <name evidence="8" type="ORF">PVAND_007816</name>
</gene>
<feature type="chain" id="PRO_5039941045" evidence="5">
    <location>
        <begin position="18"/>
        <end position="415"/>
    </location>
</feature>
<keyword evidence="9" id="KW-1185">Reference proteome</keyword>
<dbReference type="InterPro" id="IPR043504">
    <property type="entry name" value="Peptidase_S1_PA_chymotrypsin"/>
</dbReference>
<dbReference type="GO" id="GO:0006508">
    <property type="term" value="P:proteolysis"/>
    <property type="evidence" value="ECO:0007669"/>
    <property type="project" value="InterPro"/>
</dbReference>
<protein>
    <submittedName>
        <fullName evidence="8">Uncharacterized protein</fullName>
    </submittedName>
</protein>
<dbReference type="PRINTS" id="PR00722">
    <property type="entry name" value="CHYMOTRYPSIN"/>
</dbReference>
<keyword evidence="2" id="KW-0325">Glycoprotein</keyword>
<dbReference type="Gene3D" id="2.40.10.10">
    <property type="entry name" value="Trypsin-like serine proteases"/>
    <property type="match status" value="1"/>
</dbReference>
<evidence type="ECO:0000259" key="6">
    <source>
        <dbReference type="PROSITE" id="PS01180"/>
    </source>
</evidence>
<name>A0A9J6C850_POLVA</name>
<dbReference type="InterPro" id="IPR051487">
    <property type="entry name" value="Ser/Thr_Proteases_Immune/Dev"/>
</dbReference>
<evidence type="ECO:0000259" key="7">
    <source>
        <dbReference type="PROSITE" id="PS50240"/>
    </source>
</evidence>
<organism evidence="8 9">
    <name type="scientific">Polypedilum vanderplanki</name>
    <name type="common">Sleeping chironomid midge</name>
    <dbReference type="NCBI Taxonomy" id="319348"/>
    <lineage>
        <taxon>Eukaryota</taxon>
        <taxon>Metazoa</taxon>
        <taxon>Ecdysozoa</taxon>
        <taxon>Arthropoda</taxon>
        <taxon>Hexapoda</taxon>
        <taxon>Insecta</taxon>
        <taxon>Pterygota</taxon>
        <taxon>Neoptera</taxon>
        <taxon>Endopterygota</taxon>
        <taxon>Diptera</taxon>
        <taxon>Nematocera</taxon>
        <taxon>Chironomoidea</taxon>
        <taxon>Chironomidae</taxon>
        <taxon>Chironominae</taxon>
        <taxon>Polypedilum</taxon>
        <taxon>Polypedilum</taxon>
    </lineage>
</organism>
<evidence type="ECO:0000256" key="4">
    <source>
        <dbReference type="PROSITE-ProRule" id="PRU00059"/>
    </source>
</evidence>
<dbReference type="PANTHER" id="PTHR24256">
    <property type="entry name" value="TRYPTASE-RELATED"/>
    <property type="match status" value="1"/>
</dbReference>
<evidence type="ECO:0000313" key="9">
    <source>
        <dbReference type="Proteomes" id="UP001107558"/>
    </source>
</evidence>
<dbReference type="SUPFAM" id="SSF49854">
    <property type="entry name" value="Spermadhesin, CUB domain"/>
    <property type="match status" value="1"/>
</dbReference>
<dbReference type="OrthoDB" id="6380398at2759"/>
<dbReference type="PROSITE" id="PS01180">
    <property type="entry name" value="CUB"/>
    <property type="match status" value="1"/>
</dbReference>
<feature type="domain" description="CUB" evidence="6">
    <location>
        <begin position="29"/>
        <end position="151"/>
    </location>
</feature>
<proteinExistence type="inferred from homology"/>
<dbReference type="PROSITE" id="PS50240">
    <property type="entry name" value="TRYPSIN_DOM"/>
    <property type="match status" value="1"/>
</dbReference>
<reference evidence="8" key="1">
    <citation type="submission" date="2021-03" db="EMBL/GenBank/DDBJ databases">
        <title>Chromosome level genome of the anhydrobiotic midge Polypedilum vanderplanki.</title>
        <authorList>
            <person name="Yoshida Y."/>
            <person name="Kikawada T."/>
            <person name="Gusev O."/>
        </authorList>
    </citation>
    <scope>NUCLEOTIDE SEQUENCE</scope>
    <source>
        <strain evidence="8">NIAS01</strain>
        <tissue evidence="8">Whole body or cell culture</tissue>
    </source>
</reference>
<feature type="disulfide bond" evidence="4">
    <location>
        <begin position="29"/>
        <end position="56"/>
    </location>
</feature>
<dbReference type="SUPFAM" id="SSF50494">
    <property type="entry name" value="Trypsin-like serine proteases"/>
    <property type="match status" value="1"/>
</dbReference>
<dbReference type="GO" id="GO:0004252">
    <property type="term" value="F:serine-type endopeptidase activity"/>
    <property type="evidence" value="ECO:0007669"/>
    <property type="project" value="InterPro"/>
</dbReference>
<evidence type="ECO:0000313" key="8">
    <source>
        <dbReference type="EMBL" id="KAG5678117.1"/>
    </source>
</evidence>
<dbReference type="InterPro" id="IPR000859">
    <property type="entry name" value="CUB_dom"/>
</dbReference>
<dbReference type="Pfam" id="PF00089">
    <property type="entry name" value="Trypsin"/>
    <property type="match status" value="1"/>
</dbReference>
<comment type="caution">
    <text evidence="4">Lacks conserved residue(s) required for the propagation of feature annotation.</text>
</comment>
<evidence type="ECO:0000256" key="3">
    <source>
        <dbReference type="ARBA" id="ARBA00024195"/>
    </source>
</evidence>
<sequence length="415" mass="46464">MTEIKLIIAFIFQLTAAINLLRKSENINCNGEKRFSSFDQVIYIYYPQSELTPTKCFYLVQSPVNTYISAKIYHNLNGIEPNCRGQKVLVSRDGDSELKGSSVFCGLRKNRPMEISSIGNEMTFGIISNSSTSSVQIILRITKFTQNNCDCSWNIGKKIVGGSNTLPNEFIAHAAFVTHLNEFNQSICGGTIISQNYILTCAHCILAIKNVFKWNVMIAVGRHNISAPANRDTIYADYYKISSAIMHKGYRRKTNDNDIALVRTAKYMKFNRGCGAACLPFAYENFIVPTGTIMTAIGFGSTQFAMSANIDRQSWILQKVQLTVNNSLIHCQNDTRKLCAIGDFNDKIKLRGDSCQRDSGSGLYGYMRNRYVLFGITSSGYACGEKKSYSINVYVAKYLAWIRSIIGSSEFLCIK</sequence>
<dbReference type="InterPro" id="IPR035914">
    <property type="entry name" value="Sperma_CUB_dom_sf"/>
</dbReference>
<dbReference type="EMBL" id="JADBJN010000002">
    <property type="protein sequence ID" value="KAG5678117.1"/>
    <property type="molecule type" value="Genomic_DNA"/>
</dbReference>
<dbReference type="InterPro" id="IPR001314">
    <property type="entry name" value="Peptidase_S1A"/>
</dbReference>
<feature type="signal peptide" evidence="5">
    <location>
        <begin position="1"/>
        <end position="17"/>
    </location>
</feature>
<feature type="domain" description="Peptidase S1" evidence="7">
    <location>
        <begin position="159"/>
        <end position="407"/>
    </location>
</feature>
<evidence type="ECO:0000256" key="5">
    <source>
        <dbReference type="SAM" id="SignalP"/>
    </source>
</evidence>
<dbReference type="AlphaFoldDB" id="A0A9J6C850"/>
<comment type="similarity">
    <text evidence="3">Belongs to the peptidase S1 family. CLIP subfamily.</text>
</comment>
<keyword evidence="1 4" id="KW-1015">Disulfide bond</keyword>